<organism evidence="1 2">
    <name type="scientific">Nemania bipapillata</name>
    <dbReference type="NCBI Taxonomy" id="110536"/>
    <lineage>
        <taxon>Eukaryota</taxon>
        <taxon>Fungi</taxon>
        <taxon>Dikarya</taxon>
        <taxon>Ascomycota</taxon>
        <taxon>Pezizomycotina</taxon>
        <taxon>Sordariomycetes</taxon>
        <taxon>Xylariomycetidae</taxon>
        <taxon>Xylariales</taxon>
        <taxon>Xylariaceae</taxon>
        <taxon>Nemania</taxon>
    </lineage>
</organism>
<protein>
    <submittedName>
        <fullName evidence="1">Uncharacterized protein</fullName>
    </submittedName>
</protein>
<reference evidence="1" key="1">
    <citation type="submission" date="2022-11" db="EMBL/GenBank/DDBJ databases">
        <title>Genome Sequence of Nemania bipapillata.</title>
        <authorList>
            <person name="Buettner E."/>
        </authorList>
    </citation>
    <scope>NUCLEOTIDE SEQUENCE</scope>
    <source>
        <strain evidence="1">CP14</strain>
    </source>
</reference>
<evidence type="ECO:0000313" key="1">
    <source>
        <dbReference type="EMBL" id="KAJ8121583.1"/>
    </source>
</evidence>
<name>A0ACC2J2H8_9PEZI</name>
<dbReference type="Proteomes" id="UP001153334">
    <property type="component" value="Unassembled WGS sequence"/>
</dbReference>
<proteinExistence type="predicted"/>
<keyword evidence="2" id="KW-1185">Reference proteome</keyword>
<evidence type="ECO:0000313" key="2">
    <source>
        <dbReference type="Proteomes" id="UP001153334"/>
    </source>
</evidence>
<gene>
    <name evidence="1" type="ORF">ONZ43_g2001</name>
</gene>
<sequence>MVYCGKPSRGCQMCRTRRIKCDEMKPTCNQCAKSRRQCPGYKDDFDLVFRNETKATERRVQRATKKALGLKAEKQNPSLNDLLGMSTLGNLTVVPSSKVTIEEHARCLFISNFVLMPFDARTVGYLDFVLPLLKEEGPDSHIQHAFKACALAFLYNRRGGGNGCWDKALVEYSMALSRTNAALRDTETQQSDATLAAVLLLGMFEVISAKKIGMLNWGSHIDGAVQLVKTRGKKQTKTKLGQQLFIAVRTLMTPPRR</sequence>
<dbReference type="EMBL" id="JAPESX010000386">
    <property type="protein sequence ID" value="KAJ8121583.1"/>
    <property type="molecule type" value="Genomic_DNA"/>
</dbReference>
<comment type="caution">
    <text evidence="1">The sequence shown here is derived from an EMBL/GenBank/DDBJ whole genome shotgun (WGS) entry which is preliminary data.</text>
</comment>
<accession>A0ACC2J2H8</accession>